<feature type="signal peptide" evidence="1">
    <location>
        <begin position="1"/>
        <end position="44"/>
    </location>
</feature>
<reference evidence="2 3" key="1">
    <citation type="submission" date="2008-03" db="EMBL/GenBank/DDBJ databases">
        <title>Sequencing of the draft genome and assembly of Burkholderia ambifaria IOP40-10.</title>
        <authorList>
            <consortium name="US DOE Joint Genome Institute (JGI-PGF)"/>
            <person name="Copeland A."/>
            <person name="Lucas S."/>
            <person name="Lapidus A."/>
            <person name="Glavina del Rio T."/>
            <person name="Dalin E."/>
            <person name="Tice H."/>
            <person name="Bruce D."/>
            <person name="Goodwin L."/>
            <person name="Pitluck S."/>
            <person name="Larimer F."/>
            <person name="Land M.L."/>
            <person name="Hauser L."/>
            <person name="Tiedje J."/>
            <person name="Richardson P."/>
        </authorList>
    </citation>
    <scope>NUCLEOTIDE SEQUENCE [LARGE SCALE GENOMIC DNA]</scope>
    <source>
        <strain evidence="2 3">IOP40-10</strain>
    </source>
</reference>
<sequence>MPNELPRLRTTRIMTTTLTMKNLLLKLCATALVATTAVSANVQAADLHVMSSGGFTAAYKLLGPQFASSTGNTLATALGPSMGKSPEAIPNRLARGEPADAVIMVGYALDELIKQGKVIAGSRVELADSRIGMVVRDGAAKPDISSADALKQVLLHAKSIAYSDSASGVYIERELFKKLGIEDQVKSKAKMVPRIPVASVVANGDYEIGFQQVSELLPVKGATFVGKIPESLQSVTRFAAGIPVGAQHPKEAKALLDYLASPDVQSEVKSTGLDSVSAH</sequence>
<comment type="caution">
    <text evidence="2">The sequence shown here is derived from an EMBL/GenBank/DDBJ whole genome shotgun (WGS) entry which is preliminary data.</text>
</comment>
<dbReference type="InterPro" id="IPR050682">
    <property type="entry name" value="ModA/WtpA"/>
</dbReference>
<dbReference type="Proteomes" id="UP000005463">
    <property type="component" value="Unassembled WGS sequence"/>
</dbReference>
<dbReference type="SUPFAM" id="SSF53850">
    <property type="entry name" value="Periplasmic binding protein-like II"/>
    <property type="match status" value="1"/>
</dbReference>
<organism evidence="2 3">
    <name type="scientific">Burkholderia ambifaria IOP40-10</name>
    <dbReference type="NCBI Taxonomy" id="396596"/>
    <lineage>
        <taxon>Bacteria</taxon>
        <taxon>Pseudomonadati</taxon>
        <taxon>Pseudomonadota</taxon>
        <taxon>Betaproteobacteria</taxon>
        <taxon>Burkholderiales</taxon>
        <taxon>Burkholderiaceae</taxon>
        <taxon>Burkholderia</taxon>
        <taxon>Burkholderia cepacia complex</taxon>
    </lineage>
</organism>
<proteinExistence type="predicted"/>
<dbReference type="EMBL" id="ABLC01000166">
    <property type="protein sequence ID" value="EDT01646.1"/>
    <property type="molecule type" value="Genomic_DNA"/>
</dbReference>
<dbReference type="Pfam" id="PF13531">
    <property type="entry name" value="SBP_bac_11"/>
    <property type="match status" value="1"/>
</dbReference>
<dbReference type="GO" id="GO:0030973">
    <property type="term" value="F:molybdate ion binding"/>
    <property type="evidence" value="ECO:0007669"/>
    <property type="project" value="TreeGrafter"/>
</dbReference>
<accession>B1FLB6</accession>
<dbReference type="PATRIC" id="fig|396596.7.peg.2581"/>
<dbReference type="AlphaFoldDB" id="B1FLB6"/>
<gene>
    <name evidence="2" type="ORF">BamIOP4010DRAFT_4827</name>
</gene>
<evidence type="ECO:0000313" key="2">
    <source>
        <dbReference type="EMBL" id="EDT01646.1"/>
    </source>
</evidence>
<dbReference type="GO" id="GO:0015689">
    <property type="term" value="P:molybdate ion transport"/>
    <property type="evidence" value="ECO:0007669"/>
    <property type="project" value="TreeGrafter"/>
</dbReference>
<evidence type="ECO:0000256" key="1">
    <source>
        <dbReference type="SAM" id="SignalP"/>
    </source>
</evidence>
<evidence type="ECO:0000313" key="3">
    <source>
        <dbReference type="Proteomes" id="UP000005463"/>
    </source>
</evidence>
<dbReference type="PANTHER" id="PTHR30632">
    <property type="entry name" value="MOLYBDATE-BINDING PERIPLASMIC PROTEIN"/>
    <property type="match status" value="1"/>
</dbReference>
<dbReference type="PANTHER" id="PTHR30632:SF11">
    <property type="entry name" value="BLR4797 PROTEIN"/>
    <property type="match status" value="1"/>
</dbReference>
<protein>
    <submittedName>
        <fullName evidence="2">Extracellular solute-binding protein, family 1</fullName>
    </submittedName>
</protein>
<keyword evidence="1" id="KW-0732">Signal</keyword>
<feature type="chain" id="PRO_5002763465" evidence="1">
    <location>
        <begin position="45"/>
        <end position="279"/>
    </location>
</feature>
<name>B1FLB6_9BURK</name>
<dbReference type="Gene3D" id="3.40.190.10">
    <property type="entry name" value="Periplasmic binding protein-like II"/>
    <property type="match status" value="2"/>
</dbReference>